<evidence type="ECO:0000256" key="1">
    <source>
        <dbReference type="ARBA" id="ARBA00004123"/>
    </source>
</evidence>
<dbReference type="AlphaFoldDB" id="A0A8H3YP88"/>
<keyword evidence="6" id="KW-0539">Nucleus</keyword>
<dbReference type="GO" id="GO:0006397">
    <property type="term" value="P:mRNA processing"/>
    <property type="evidence" value="ECO:0007669"/>
    <property type="project" value="UniProtKB-KW"/>
</dbReference>
<protein>
    <submittedName>
        <fullName evidence="9">Uncharacterized protein</fullName>
    </submittedName>
</protein>
<evidence type="ECO:0000256" key="2">
    <source>
        <dbReference type="ARBA" id="ARBA00010788"/>
    </source>
</evidence>
<keyword evidence="3" id="KW-0507">mRNA processing</keyword>
<dbReference type="PANTHER" id="PTHR13296">
    <property type="entry name" value="BCAS2 PROTEIN"/>
    <property type="match status" value="1"/>
</dbReference>
<comment type="subcellular location">
    <subcellularLocation>
        <location evidence="1">Nucleus</location>
    </subcellularLocation>
</comment>
<evidence type="ECO:0000313" key="10">
    <source>
        <dbReference type="Proteomes" id="UP000433883"/>
    </source>
</evidence>
<feature type="region of interest" description="Disordered" evidence="8">
    <location>
        <begin position="68"/>
        <end position="100"/>
    </location>
</feature>
<keyword evidence="4" id="KW-0747">Spliceosome</keyword>
<keyword evidence="5" id="KW-0508">mRNA splicing</keyword>
<evidence type="ECO:0000256" key="5">
    <source>
        <dbReference type="ARBA" id="ARBA00023187"/>
    </source>
</evidence>
<gene>
    <name evidence="9" type="ORF">BLS_008143</name>
</gene>
<dbReference type="GO" id="GO:0008380">
    <property type="term" value="P:RNA splicing"/>
    <property type="evidence" value="ECO:0007669"/>
    <property type="project" value="UniProtKB-KW"/>
</dbReference>
<organism evidence="9 10">
    <name type="scientific">Venturia inaequalis</name>
    <name type="common">Apple scab fungus</name>
    <dbReference type="NCBI Taxonomy" id="5025"/>
    <lineage>
        <taxon>Eukaryota</taxon>
        <taxon>Fungi</taxon>
        <taxon>Dikarya</taxon>
        <taxon>Ascomycota</taxon>
        <taxon>Pezizomycotina</taxon>
        <taxon>Dothideomycetes</taxon>
        <taxon>Pleosporomycetidae</taxon>
        <taxon>Venturiales</taxon>
        <taxon>Venturiaceae</taxon>
        <taxon>Venturia</taxon>
    </lineage>
</organism>
<dbReference type="GO" id="GO:0000974">
    <property type="term" value="C:Prp19 complex"/>
    <property type="evidence" value="ECO:0007669"/>
    <property type="project" value="TreeGrafter"/>
</dbReference>
<dbReference type="EMBL" id="WNWQ01000678">
    <property type="protein sequence ID" value="KAE9964676.1"/>
    <property type="molecule type" value="Genomic_DNA"/>
</dbReference>
<evidence type="ECO:0000313" key="9">
    <source>
        <dbReference type="EMBL" id="KAE9964676.1"/>
    </source>
</evidence>
<evidence type="ECO:0000256" key="8">
    <source>
        <dbReference type="SAM" id="MobiDB-lite"/>
    </source>
</evidence>
<dbReference type="Proteomes" id="UP000433883">
    <property type="component" value="Unassembled WGS sequence"/>
</dbReference>
<dbReference type="Pfam" id="PF05700">
    <property type="entry name" value="BCAS2"/>
    <property type="match status" value="1"/>
</dbReference>
<comment type="caution">
    <text evidence="9">The sequence shown here is derived from an EMBL/GenBank/DDBJ whole genome shotgun (WGS) entry which is preliminary data.</text>
</comment>
<keyword evidence="7" id="KW-0175">Coiled coil</keyword>
<accession>A0A8H3YP88</accession>
<evidence type="ECO:0000256" key="4">
    <source>
        <dbReference type="ARBA" id="ARBA00022728"/>
    </source>
</evidence>
<dbReference type="GO" id="GO:0071013">
    <property type="term" value="C:catalytic step 2 spliceosome"/>
    <property type="evidence" value="ECO:0007669"/>
    <property type="project" value="TreeGrafter"/>
</dbReference>
<comment type="similarity">
    <text evidence="2">Belongs to the SPF27 family.</text>
</comment>
<feature type="coiled-coil region" evidence="7">
    <location>
        <begin position="142"/>
        <end position="176"/>
    </location>
</feature>
<reference evidence="9 10" key="1">
    <citation type="submission" date="2019-11" db="EMBL/GenBank/DDBJ databases">
        <title>Venturia inaequalis Genome Resource.</title>
        <authorList>
            <person name="Lichtner F.J."/>
        </authorList>
    </citation>
    <scope>NUCLEOTIDE SEQUENCE [LARGE SCALE GENOMIC DNA]</scope>
    <source>
        <strain evidence="9">Bline_iso_100314</strain>
    </source>
</reference>
<name>A0A8H3YP88_VENIN</name>
<sequence length="380" mass="42450">MPLIPESTDFLAHIDAEIPAESRDAILAAVRAEHPEDYTTSLHPSIPASYTPKFSPLMELEHERIAKELPKPEGTGMDFSRYEGLEPPPKTSPHSDEDKPEVLRQWRETLRKAYSSSTYLSGRLTNLSLLETYGKNAWLIGNSQLEEILKGLENDLSKAKKELANVEEERRMTQEDSVKGELAALEQSWKNGIRGIVEVQIATEGLKQEILERRRAGVSGAKITAKALEDGLGKRGRRHIEASTETSMKRASPALAHREGTIVPAPSPNKQRPSRRLGATPIHTLSINANMCWWIFYYQAHQCVNGPFAIGREPPDPHEVELCHKAKDLGTRCAILGPGPTLYREKCATCNYDYTSGHGDDSIHGKIIRGQAWFKAIEFR</sequence>
<evidence type="ECO:0000256" key="7">
    <source>
        <dbReference type="SAM" id="Coils"/>
    </source>
</evidence>
<dbReference type="GO" id="GO:0071011">
    <property type="term" value="C:precatalytic spliceosome"/>
    <property type="evidence" value="ECO:0007669"/>
    <property type="project" value="TreeGrafter"/>
</dbReference>
<evidence type="ECO:0000256" key="3">
    <source>
        <dbReference type="ARBA" id="ARBA00022664"/>
    </source>
</evidence>
<proteinExistence type="inferred from homology"/>
<dbReference type="InterPro" id="IPR008409">
    <property type="entry name" value="SPF27"/>
</dbReference>
<dbReference type="PANTHER" id="PTHR13296:SF0">
    <property type="entry name" value="PRE-MRNA-SPLICING FACTOR SPF27"/>
    <property type="match status" value="1"/>
</dbReference>
<evidence type="ECO:0000256" key="6">
    <source>
        <dbReference type="ARBA" id="ARBA00023242"/>
    </source>
</evidence>